<feature type="domain" description="Cation efflux protein cytoplasmic" evidence="9">
    <location>
        <begin position="212"/>
        <end position="287"/>
    </location>
</feature>
<accession>A0A6B3VVZ7</accession>
<evidence type="ECO:0000259" key="9">
    <source>
        <dbReference type="Pfam" id="PF16916"/>
    </source>
</evidence>
<evidence type="ECO:0000259" key="8">
    <source>
        <dbReference type="Pfam" id="PF01545"/>
    </source>
</evidence>
<dbReference type="Pfam" id="PF16916">
    <property type="entry name" value="ZT_dimer"/>
    <property type="match status" value="1"/>
</dbReference>
<dbReference type="InterPro" id="IPR058533">
    <property type="entry name" value="Cation_efflux_TM"/>
</dbReference>
<dbReference type="InterPro" id="IPR027470">
    <property type="entry name" value="Cation_efflux_CTD"/>
</dbReference>
<evidence type="ECO:0000256" key="4">
    <source>
        <dbReference type="ARBA" id="ARBA00022692"/>
    </source>
</evidence>
<dbReference type="Proteomes" id="UP000472971">
    <property type="component" value="Unassembled WGS sequence"/>
</dbReference>
<reference evidence="10 13" key="2">
    <citation type="submission" date="2020-07" db="EMBL/GenBank/DDBJ databases">
        <authorList>
            <person name="Feng H."/>
        </authorList>
    </citation>
    <scope>NUCLEOTIDE SEQUENCE [LARGE SCALE GENOMIC DNA]</scope>
    <source>
        <strain evidence="13">s-12</strain>
        <strain evidence="10">S-12</strain>
    </source>
</reference>
<evidence type="ECO:0000256" key="3">
    <source>
        <dbReference type="ARBA" id="ARBA00022448"/>
    </source>
</evidence>
<dbReference type="Gene3D" id="3.30.70.1350">
    <property type="entry name" value="Cation efflux protein, cytoplasmic domain"/>
    <property type="match status" value="1"/>
</dbReference>
<comment type="similarity">
    <text evidence="2">Belongs to the cation diffusion facilitator (CDF) transporter (TC 2.A.4) family.</text>
</comment>
<feature type="transmembrane region" description="Helical" evidence="7">
    <location>
        <begin position="112"/>
        <end position="133"/>
    </location>
</feature>
<evidence type="ECO:0000256" key="6">
    <source>
        <dbReference type="ARBA" id="ARBA00023136"/>
    </source>
</evidence>
<dbReference type="AlphaFoldDB" id="A0A6B3VVZ7"/>
<evidence type="ECO:0000256" key="1">
    <source>
        <dbReference type="ARBA" id="ARBA00004141"/>
    </source>
</evidence>
<reference evidence="11 12" key="1">
    <citation type="submission" date="2020-02" db="EMBL/GenBank/DDBJ databases">
        <title>Bacillus aquiflavi sp. nov., isolated from yellow water of strong flavor Chinese baijiu in Yibin region of China.</title>
        <authorList>
            <person name="Xie J."/>
        </authorList>
    </citation>
    <scope>NUCLEOTIDE SEQUENCE [LARGE SCALE GENOMIC DNA]</scope>
    <source>
        <strain evidence="11 12">3H-10</strain>
    </source>
</reference>
<name>A0A6B3VVZ7_9BACI</name>
<evidence type="ECO:0000256" key="5">
    <source>
        <dbReference type="ARBA" id="ARBA00022989"/>
    </source>
</evidence>
<dbReference type="NCBIfam" id="TIGR01297">
    <property type="entry name" value="CDF"/>
    <property type="match status" value="1"/>
</dbReference>
<feature type="transmembrane region" description="Helical" evidence="7">
    <location>
        <begin position="159"/>
        <end position="179"/>
    </location>
</feature>
<keyword evidence="12" id="KW-1185">Reference proteome</keyword>
<dbReference type="EMBL" id="JACEIO010000001">
    <property type="protein sequence ID" value="MBA4535617.1"/>
    <property type="molecule type" value="Genomic_DNA"/>
</dbReference>
<dbReference type="Proteomes" id="UP000570010">
    <property type="component" value="Unassembled WGS sequence"/>
</dbReference>
<dbReference type="PANTHER" id="PTHR43840">
    <property type="entry name" value="MITOCHONDRIAL METAL TRANSPORTER 1-RELATED"/>
    <property type="match status" value="1"/>
</dbReference>
<dbReference type="InterPro" id="IPR050291">
    <property type="entry name" value="CDF_Transporter"/>
</dbReference>
<sequence length="292" mass="32334">MDTYNDLKMGEKGAWFSIIAYICLSALKLIVGYFGNSEALKADGLNNSTDVVASIAILIGLKISRKPPDDDHHYGHLRAESISSLIAAFIMILVGIQVLFQATISITTKEQLAPNMLTAWTALFSAFVMYIVYRYNLKLANQINSSSLKAAAYDNRSDALVSIGAFIGIIGSLIGLPWLDPLTAIIVGMIICKTAVVIFKDAAFLLTDGFDNKTLISISKIISEIPEVRSINNIRGRTHGKYLFVDVTISVDPQLNVVESHEITEEIENQVQLQHRNSYVHVHIEPYQQEFK</sequence>
<dbReference type="GO" id="GO:0008324">
    <property type="term" value="F:monoatomic cation transmembrane transporter activity"/>
    <property type="evidence" value="ECO:0007669"/>
    <property type="project" value="InterPro"/>
</dbReference>
<gene>
    <name evidence="11" type="ORF">G4D64_00345</name>
    <name evidence="10" type="ORF">H1Z61_00345</name>
</gene>
<keyword evidence="5 7" id="KW-1133">Transmembrane helix</keyword>
<evidence type="ECO:0000313" key="12">
    <source>
        <dbReference type="Proteomes" id="UP000472971"/>
    </source>
</evidence>
<evidence type="ECO:0000313" key="11">
    <source>
        <dbReference type="EMBL" id="NEY79993.1"/>
    </source>
</evidence>
<dbReference type="PANTHER" id="PTHR43840:SF50">
    <property type="entry name" value="MANGANESE EFFLUX SYSTEM PROTEIN MNES"/>
    <property type="match status" value="1"/>
</dbReference>
<proteinExistence type="inferred from homology"/>
<protein>
    <submittedName>
        <fullName evidence="11">Cation transporter</fullName>
    </submittedName>
</protein>
<evidence type="ECO:0000313" key="13">
    <source>
        <dbReference type="Proteomes" id="UP000570010"/>
    </source>
</evidence>
<organism evidence="11 12">
    <name type="scientific">Bacillus aquiflavi</name>
    <dbReference type="NCBI Taxonomy" id="2672567"/>
    <lineage>
        <taxon>Bacteria</taxon>
        <taxon>Bacillati</taxon>
        <taxon>Bacillota</taxon>
        <taxon>Bacilli</taxon>
        <taxon>Bacillales</taxon>
        <taxon>Bacillaceae</taxon>
        <taxon>Bacillus</taxon>
    </lineage>
</organism>
<evidence type="ECO:0000313" key="10">
    <source>
        <dbReference type="EMBL" id="MBA4535617.1"/>
    </source>
</evidence>
<feature type="transmembrane region" description="Helical" evidence="7">
    <location>
        <begin position="14"/>
        <end position="35"/>
    </location>
</feature>
<keyword evidence="4 7" id="KW-0812">Transmembrane</keyword>
<dbReference type="SUPFAM" id="SSF161111">
    <property type="entry name" value="Cation efflux protein transmembrane domain-like"/>
    <property type="match status" value="1"/>
</dbReference>
<dbReference type="Gene3D" id="1.20.1510.10">
    <property type="entry name" value="Cation efflux protein transmembrane domain"/>
    <property type="match status" value="1"/>
</dbReference>
<evidence type="ECO:0000256" key="7">
    <source>
        <dbReference type="SAM" id="Phobius"/>
    </source>
</evidence>
<keyword evidence="6 7" id="KW-0472">Membrane</keyword>
<dbReference type="SUPFAM" id="SSF160240">
    <property type="entry name" value="Cation efflux protein cytoplasmic domain-like"/>
    <property type="match status" value="1"/>
</dbReference>
<feature type="domain" description="Cation efflux protein transmembrane" evidence="8">
    <location>
        <begin position="15"/>
        <end position="206"/>
    </location>
</feature>
<keyword evidence="3" id="KW-0813">Transport</keyword>
<dbReference type="Pfam" id="PF01545">
    <property type="entry name" value="Cation_efflux"/>
    <property type="match status" value="1"/>
</dbReference>
<feature type="transmembrane region" description="Helical" evidence="7">
    <location>
        <begin position="85"/>
        <end position="106"/>
    </location>
</feature>
<dbReference type="InterPro" id="IPR002524">
    <property type="entry name" value="Cation_efflux"/>
</dbReference>
<dbReference type="InterPro" id="IPR036837">
    <property type="entry name" value="Cation_efflux_CTD_sf"/>
</dbReference>
<dbReference type="RefSeq" id="WP_163238920.1">
    <property type="nucleotide sequence ID" value="NZ_CP082780.1"/>
</dbReference>
<comment type="subcellular location">
    <subcellularLocation>
        <location evidence="1">Membrane</location>
        <topology evidence="1">Multi-pass membrane protein</topology>
    </subcellularLocation>
</comment>
<dbReference type="EMBL" id="JAAIWN010000001">
    <property type="protein sequence ID" value="NEY79993.1"/>
    <property type="molecule type" value="Genomic_DNA"/>
</dbReference>
<evidence type="ECO:0000256" key="2">
    <source>
        <dbReference type="ARBA" id="ARBA00008114"/>
    </source>
</evidence>
<comment type="caution">
    <text evidence="11">The sequence shown here is derived from an EMBL/GenBank/DDBJ whole genome shotgun (WGS) entry which is preliminary data.</text>
</comment>
<dbReference type="FunFam" id="1.20.1510.10:FF:000006">
    <property type="entry name" value="Divalent cation efflux transporter"/>
    <property type="match status" value="1"/>
</dbReference>
<dbReference type="InterPro" id="IPR027469">
    <property type="entry name" value="Cation_efflux_TMD_sf"/>
</dbReference>
<dbReference type="GO" id="GO:0016020">
    <property type="term" value="C:membrane"/>
    <property type="evidence" value="ECO:0007669"/>
    <property type="project" value="UniProtKB-SubCell"/>
</dbReference>
<feature type="transmembrane region" description="Helical" evidence="7">
    <location>
        <begin position="185"/>
        <end position="206"/>
    </location>
</feature>